<feature type="transmembrane region" description="Helical" evidence="2">
    <location>
        <begin position="20"/>
        <end position="39"/>
    </location>
</feature>
<dbReference type="Proteomes" id="UP001164743">
    <property type="component" value="Chromosome 6A"/>
</dbReference>
<keyword evidence="2" id="KW-0812">Transmembrane</keyword>
<dbReference type="GeneID" id="77810858"/>
<keyword evidence="4" id="KW-1185">Reference proteome</keyword>
<feature type="transmembrane region" description="Helical" evidence="2">
    <location>
        <begin position="150"/>
        <end position="174"/>
    </location>
</feature>
<evidence type="ECO:0000256" key="1">
    <source>
        <dbReference type="SAM" id="MobiDB-lite"/>
    </source>
</evidence>
<feature type="transmembrane region" description="Helical" evidence="2">
    <location>
        <begin position="120"/>
        <end position="138"/>
    </location>
</feature>
<reference evidence="3" key="1">
    <citation type="submission" date="2022-10" db="EMBL/GenBank/DDBJ databases">
        <title>Puccinia triticina Genome sequencing and assembly.</title>
        <authorList>
            <person name="Li C."/>
        </authorList>
    </citation>
    <scope>NUCLEOTIDE SEQUENCE</scope>
    <source>
        <strain evidence="3">Pt15</strain>
    </source>
</reference>
<feature type="transmembrane region" description="Helical" evidence="2">
    <location>
        <begin position="186"/>
        <end position="207"/>
    </location>
</feature>
<keyword evidence="2" id="KW-0472">Membrane</keyword>
<evidence type="ECO:0000313" key="4">
    <source>
        <dbReference type="Proteomes" id="UP001164743"/>
    </source>
</evidence>
<feature type="transmembrane region" description="Helical" evidence="2">
    <location>
        <begin position="256"/>
        <end position="276"/>
    </location>
</feature>
<feature type="transmembrane region" description="Helical" evidence="2">
    <location>
        <begin position="91"/>
        <end position="108"/>
    </location>
</feature>
<feature type="region of interest" description="Disordered" evidence="1">
    <location>
        <begin position="339"/>
        <end position="373"/>
    </location>
</feature>
<dbReference type="EMBL" id="CP110426">
    <property type="protein sequence ID" value="WAQ85647.1"/>
    <property type="molecule type" value="Genomic_DNA"/>
</dbReference>
<evidence type="ECO:0000313" key="3">
    <source>
        <dbReference type="EMBL" id="WAQ85647.1"/>
    </source>
</evidence>
<protein>
    <submittedName>
        <fullName evidence="3">Uncharacterized protein</fullName>
    </submittedName>
</protein>
<proteinExistence type="predicted"/>
<feature type="compositionally biased region" description="Basic and acidic residues" evidence="1">
    <location>
        <begin position="340"/>
        <end position="350"/>
    </location>
</feature>
<evidence type="ECO:0000256" key="2">
    <source>
        <dbReference type="SAM" id="Phobius"/>
    </source>
</evidence>
<dbReference type="RefSeq" id="XP_053021202.1">
    <property type="nucleotide sequence ID" value="XM_053169963.1"/>
</dbReference>
<name>A0ABY7CSE1_9BASI</name>
<keyword evidence="2" id="KW-1133">Transmembrane helix</keyword>
<organism evidence="3 4">
    <name type="scientific">Puccinia triticina</name>
    <dbReference type="NCBI Taxonomy" id="208348"/>
    <lineage>
        <taxon>Eukaryota</taxon>
        <taxon>Fungi</taxon>
        <taxon>Dikarya</taxon>
        <taxon>Basidiomycota</taxon>
        <taxon>Pucciniomycotina</taxon>
        <taxon>Pucciniomycetes</taxon>
        <taxon>Pucciniales</taxon>
        <taxon>Pucciniaceae</taxon>
        <taxon>Puccinia</taxon>
    </lineage>
</organism>
<feature type="transmembrane region" description="Helical" evidence="2">
    <location>
        <begin position="228"/>
        <end position="250"/>
    </location>
</feature>
<gene>
    <name evidence="3" type="ORF">PtA15_6A275</name>
</gene>
<sequence length="373" mass="41289">MTFLMDSPNALVLDDGKTSFFIGTFLMTIILGASYGLFIRIFTALEEVLAVPQTPPSPAAPRGLRLGRGGHRLRLNAAICDVRASFLRGTALLAVTLDPALLGWRSAASRPAGLIDPFELLQAVYIKGVQIIMIYRLYALSDGKFRVITVLLLCLSCAQLVLCACRTMEILAITGPFTTPSRPSNLYVFPIWLVFVSTSNSILNLFLFRVLNRLKFRFEIPKNLFTRFIILAPQTHFFAGLFCKIELGLFAMKKDMSYIAIDLCLGNLHILCLLMAMNLTRVGSTDGSDVAASASRKSRRFTISDLNIEIPMNPLSARFSRTRLSSDWAETFLHGTETVGCKDKSEKNKEPSSSSSSFTATRSNDLKAFVTKR</sequence>
<accession>A0ABY7CSE1</accession>